<organism evidence="6 7">
    <name type="scientific">Paenibacillus radicis</name>
    <name type="common">ex Xue et al. 2023</name>
    <dbReference type="NCBI Taxonomy" id="2972489"/>
    <lineage>
        <taxon>Bacteria</taxon>
        <taxon>Bacillati</taxon>
        <taxon>Bacillota</taxon>
        <taxon>Bacilli</taxon>
        <taxon>Bacillales</taxon>
        <taxon>Paenibacillaceae</taxon>
        <taxon>Paenibacillus</taxon>
    </lineage>
</organism>
<protein>
    <submittedName>
        <fullName evidence="6">AraC family transcriptional regulator</fullName>
    </submittedName>
</protein>
<evidence type="ECO:0000259" key="4">
    <source>
        <dbReference type="PROSITE" id="PS01124"/>
    </source>
</evidence>
<dbReference type="Pfam" id="PF01497">
    <property type="entry name" value="Peripla_BP_2"/>
    <property type="match status" value="1"/>
</dbReference>
<dbReference type="SMART" id="SM00342">
    <property type="entry name" value="HTH_ARAC"/>
    <property type="match status" value="1"/>
</dbReference>
<dbReference type="PROSITE" id="PS50983">
    <property type="entry name" value="FE_B12_PBP"/>
    <property type="match status" value="1"/>
</dbReference>
<evidence type="ECO:0000313" key="6">
    <source>
        <dbReference type="EMBL" id="MCR8633343.1"/>
    </source>
</evidence>
<evidence type="ECO:0000256" key="3">
    <source>
        <dbReference type="ARBA" id="ARBA00023163"/>
    </source>
</evidence>
<dbReference type="Proteomes" id="UP001300012">
    <property type="component" value="Unassembled WGS sequence"/>
</dbReference>
<dbReference type="InterPro" id="IPR018062">
    <property type="entry name" value="HTH_AraC-typ_CS"/>
</dbReference>
<gene>
    <name evidence="6" type="ORF">NV381_19365</name>
</gene>
<dbReference type="PROSITE" id="PS00041">
    <property type="entry name" value="HTH_ARAC_FAMILY_1"/>
    <property type="match status" value="1"/>
</dbReference>
<dbReference type="InterPro" id="IPR009057">
    <property type="entry name" value="Homeodomain-like_sf"/>
</dbReference>
<comment type="caution">
    <text evidence="6">The sequence shown here is derived from an EMBL/GenBank/DDBJ whole genome shotgun (WGS) entry which is preliminary data.</text>
</comment>
<keyword evidence="3" id="KW-0804">Transcription</keyword>
<dbReference type="RefSeq" id="WP_258214920.1">
    <property type="nucleotide sequence ID" value="NZ_JANQBD010000014.1"/>
</dbReference>
<dbReference type="SUPFAM" id="SSF46689">
    <property type="entry name" value="Homeodomain-like"/>
    <property type="match status" value="2"/>
</dbReference>
<evidence type="ECO:0000313" key="7">
    <source>
        <dbReference type="Proteomes" id="UP001300012"/>
    </source>
</evidence>
<dbReference type="InterPro" id="IPR002491">
    <property type="entry name" value="ABC_transptr_periplasmic_BD"/>
</dbReference>
<reference evidence="6 7" key="1">
    <citation type="submission" date="2022-08" db="EMBL/GenBank/DDBJ databases">
        <title>Paenibacillus endoradicis sp. nov., Paenibacillus radicibacter sp. nov and Paenibacillus pararadicis sp. nov., three cold-adapted plant growth-promoting bacteria isolated from root of Larix gmelinii in Great Khingan.</title>
        <authorList>
            <person name="Xue H."/>
        </authorList>
    </citation>
    <scope>NUCLEOTIDE SEQUENCE [LARGE SCALE GENOMIC DNA]</scope>
    <source>
        <strain evidence="6 7">N5-1-1-5</strain>
    </source>
</reference>
<dbReference type="Gene3D" id="3.40.50.1980">
    <property type="entry name" value="Nitrogenase molybdenum iron protein domain"/>
    <property type="match status" value="2"/>
</dbReference>
<evidence type="ECO:0000256" key="1">
    <source>
        <dbReference type="ARBA" id="ARBA00023015"/>
    </source>
</evidence>
<dbReference type="PANTHER" id="PTHR43280">
    <property type="entry name" value="ARAC-FAMILY TRANSCRIPTIONAL REGULATOR"/>
    <property type="match status" value="1"/>
</dbReference>
<evidence type="ECO:0000256" key="2">
    <source>
        <dbReference type="ARBA" id="ARBA00023125"/>
    </source>
</evidence>
<dbReference type="Pfam" id="PF12833">
    <property type="entry name" value="HTH_18"/>
    <property type="match status" value="1"/>
</dbReference>
<feature type="domain" description="HTH araC/xylS-type" evidence="4">
    <location>
        <begin position="173"/>
        <end position="270"/>
    </location>
</feature>
<name>A0ABT1YM42_9BACL</name>
<dbReference type="SUPFAM" id="SSF53807">
    <property type="entry name" value="Helical backbone' metal receptor"/>
    <property type="match status" value="1"/>
</dbReference>
<dbReference type="PROSITE" id="PS01124">
    <property type="entry name" value="HTH_ARAC_FAMILY_2"/>
    <property type="match status" value="1"/>
</dbReference>
<feature type="domain" description="Fe/B12 periplasmic-binding" evidence="5">
    <location>
        <begin position="275"/>
        <end position="526"/>
    </location>
</feature>
<dbReference type="PANTHER" id="PTHR43280:SF28">
    <property type="entry name" value="HTH-TYPE TRANSCRIPTIONAL ACTIVATOR RHAS"/>
    <property type="match status" value="1"/>
</dbReference>
<dbReference type="Gene3D" id="1.10.10.60">
    <property type="entry name" value="Homeodomain-like"/>
    <property type="match status" value="2"/>
</dbReference>
<evidence type="ECO:0000259" key="5">
    <source>
        <dbReference type="PROSITE" id="PS50983"/>
    </source>
</evidence>
<sequence>MTALSFKNRKLYLLSSIRRINLTNNNTTRCRTSPAPTLVFFTKGDVKLSTNDNLWFAEPLQLYYFPSGMHVEASIQSEEVDYYMLIIKPLTISRSNKQWFSDLSADAPSMLTAGRISLRDTEQALLRFERLYEASRNSSDTGHLDLQLQEMLHFIEGQSLVQENTQPSDNGIELSIAYMQRHFHEKISRETLASIANLTPSSYCRSFKKAKGLAPTDYLNQIRIEQAKKQLASGHSIKEVAESVGYGNEYYLSRIFKKIAGIPPTLYVKRNCLRVAAASRFGFHDNLNSVGVRPVAMVDCYRHPGLQEADYERRLKTQLEELKIARPDLIIGDYSHLEHYEAFKRIAPTFILDFNLDWRVPHMKVAELVGREKEAQQTFNQLDKKITEARTRLDASANNKSVALLQIMHDHVMLQGTVNHPLNQLLYTELGLKPDKAAPINKMRLELFPQDVPKLTADHLWIRMYMDHTEVDQTFAKIRKLDFWNSIPAVQHNKIRFISNWLIMSWTPQGRNKIIDEVIELVAPDATSG</sequence>
<keyword evidence="7" id="KW-1185">Reference proteome</keyword>
<keyword evidence="2" id="KW-0238">DNA-binding</keyword>
<proteinExistence type="predicted"/>
<dbReference type="InterPro" id="IPR018060">
    <property type="entry name" value="HTH_AraC"/>
</dbReference>
<accession>A0ABT1YM42</accession>
<dbReference type="EMBL" id="JANQBD010000014">
    <property type="protein sequence ID" value="MCR8633343.1"/>
    <property type="molecule type" value="Genomic_DNA"/>
</dbReference>
<keyword evidence="1" id="KW-0805">Transcription regulation</keyword>